<proteinExistence type="predicted"/>
<feature type="non-terminal residue" evidence="2">
    <location>
        <position position="1"/>
    </location>
</feature>
<evidence type="ECO:0000313" key="3">
    <source>
        <dbReference type="Proteomes" id="UP000023152"/>
    </source>
</evidence>
<feature type="transmembrane region" description="Helical" evidence="1">
    <location>
        <begin position="6"/>
        <end position="27"/>
    </location>
</feature>
<dbReference type="AlphaFoldDB" id="X6NVE5"/>
<keyword evidence="1" id="KW-1133">Transmembrane helix</keyword>
<gene>
    <name evidence="2" type="ORF">RFI_07268</name>
</gene>
<name>X6NVE5_RETFI</name>
<accession>X6NVE5</accession>
<keyword evidence="1" id="KW-0472">Membrane</keyword>
<reference evidence="2 3" key="1">
    <citation type="journal article" date="2013" name="Curr. Biol.">
        <title>The Genome of the Foraminiferan Reticulomyxa filosa.</title>
        <authorList>
            <person name="Glockner G."/>
            <person name="Hulsmann N."/>
            <person name="Schleicher M."/>
            <person name="Noegel A.A."/>
            <person name="Eichinger L."/>
            <person name="Gallinger C."/>
            <person name="Pawlowski J."/>
            <person name="Sierra R."/>
            <person name="Euteneuer U."/>
            <person name="Pillet L."/>
            <person name="Moustafa A."/>
            <person name="Platzer M."/>
            <person name="Groth M."/>
            <person name="Szafranski K."/>
            <person name="Schliwa M."/>
        </authorList>
    </citation>
    <scope>NUCLEOTIDE SEQUENCE [LARGE SCALE GENOMIC DNA]</scope>
</reference>
<sequence>KPHFVLIIKYIKLFIVMFAISFLFFSIKKLLRFFVTSKNKKDILFSENKSMNANITRFSLTLMVMGFQINTEIKVNNIRKNVEFAASYIFCCGYNMDIGNRRKISKGCCTCALFQLLWWYPKKNSDGGQSLIQYNTQTGSATTLIPSNGRQYTGEGLLCLDDINNLLYFLYEEEIATKEGPQLVTGLQPFDLDNLEVLTPVMLPMVLLSFGLRML</sequence>
<evidence type="ECO:0000256" key="1">
    <source>
        <dbReference type="SAM" id="Phobius"/>
    </source>
</evidence>
<comment type="caution">
    <text evidence="2">The sequence shown here is derived from an EMBL/GenBank/DDBJ whole genome shotgun (WGS) entry which is preliminary data.</text>
</comment>
<dbReference type="Proteomes" id="UP000023152">
    <property type="component" value="Unassembled WGS sequence"/>
</dbReference>
<protein>
    <submittedName>
        <fullName evidence="2">Uncharacterized protein</fullName>
    </submittedName>
</protein>
<evidence type="ECO:0000313" key="2">
    <source>
        <dbReference type="EMBL" id="ETO29853.1"/>
    </source>
</evidence>
<dbReference type="EMBL" id="ASPP01005805">
    <property type="protein sequence ID" value="ETO29853.1"/>
    <property type="molecule type" value="Genomic_DNA"/>
</dbReference>
<organism evidence="2 3">
    <name type="scientific">Reticulomyxa filosa</name>
    <dbReference type="NCBI Taxonomy" id="46433"/>
    <lineage>
        <taxon>Eukaryota</taxon>
        <taxon>Sar</taxon>
        <taxon>Rhizaria</taxon>
        <taxon>Retaria</taxon>
        <taxon>Foraminifera</taxon>
        <taxon>Monothalamids</taxon>
        <taxon>Reticulomyxidae</taxon>
        <taxon>Reticulomyxa</taxon>
    </lineage>
</organism>
<keyword evidence="3" id="KW-1185">Reference proteome</keyword>
<keyword evidence="1" id="KW-0812">Transmembrane</keyword>